<dbReference type="AlphaFoldDB" id="A0A023G6I0"/>
<protein>
    <submittedName>
        <fullName evidence="2">Putative actin bundling proteinactin binding proteincortexillin i</fullName>
    </submittedName>
</protein>
<feature type="non-terminal residue" evidence="2">
    <location>
        <position position="251"/>
    </location>
</feature>
<dbReference type="Gene3D" id="1.20.58.60">
    <property type="match status" value="1"/>
</dbReference>
<reference evidence="2" key="1">
    <citation type="submission" date="2014-03" db="EMBL/GenBank/DDBJ databases">
        <title>The sialotranscriptome of Amblyomma triste, Amblyomma parvum and Amblyomma cajennense ticks, uncovered by 454-based RNA-seq.</title>
        <authorList>
            <person name="Garcia G.R."/>
            <person name="Gardinassi L.G."/>
            <person name="Ribeiro J.M."/>
            <person name="Anatriello E."/>
            <person name="Ferreira B.R."/>
            <person name="Moreira H.N."/>
            <person name="Mafra C."/>
            <person name="Olegario M.M."/>
            <person name="Szabo P.J."/>
            <person name="Miranda-Santos I.K."/>
            <person name="Maruyama S.R."/>
        </authorList>
    </citation>
    <scope>NUCLEOTIDE SEQUENCE</scope>
    <source>
        <strain evidence="2">Mato Grasso do Sul</strain>
        <tissue evidence="2">Salivary glands</tissue>
    </source>
</reference>
<dbReference type="EMBL" id="GBBM01006973">
    <property type="protein sequence ID" value="JAC28445.1"/>
    <property type="molecule type" value="mRNA"/>
</dbReference>
<evidence type="ECO:0000256" key="1">
    <source>
        <dbReference type="SAM" id="MobiDB-lite"/>
    </source>
</evidence>
<feature type="compositionally biased region" description="Basic residues" evidence="1">
    <location>
        <begin position="225"/>
        <end position="238"/>
    </location>
</feature>
<dbReference type="SUPFAM" id="SSF46966">
    <property type="entry name" value="Spectrin repeat"/>
    <property type="match status" value="1"/>
</dbReference>
<accession>A0A023G6I0</accession>
<proteinExistence type="evidence at transcript level"/>
<name>A0A023G6I0_AMBTT</name>
<sequence length="251" mass="27562">MDPEASLLPEQELASLQQRLTALSTNARAALDTAQNDLASWATFGKLREQLEALLATLEPSEEKPATIRALRKALQSLGRLQEEAQRSQPLLAQLSEAARVLERKSGPATRDLPGTQAKTLSKRWQEAMDDIQARKERMSKALADWEAYAQALARARTTLEAREHDLAAMQPLLLDVTAAENALESLLSQVTGEPLGKQVDEAGRKAEPVLSYLAGLPEPAATARRNRAPSTSRRHAQLQKSIEQHLQGVR</sequence>
<feature type="region of interest" description="Disordered" evidence="1">
    <location>
        <begin position="218"/>
        <end position="251"/>
    </location>
</feature>
<evidence type="ECO:0000313" key="2">
    <source>
        <dbReference type="EMBL" id="JAC28445.1"/>
    </source>
</evidence>
<organism evidence="2">
    <name type="scientific">Amblyomma triste</name>
    <name type="common">Neotropical tick</name>
    <dbReference type="NCBI Taxonomy" id="251400"/>
    <lineage>
        <taxon>Eukaryota</taxon>
        <taxon>Metazoa</taxon>
        <taxon>Ecdysozoa</taxon>
        <taxon>Arthropoda</taxon>
        <taxon>Chelicerata</taxon>
        <taxon>Arachnida</taxon>
        <taxon>Acari</taxon>
        <taxon>Parasitiformes</taxon>
        <taxon>Ixodida</taxon>
        <taxon>Ixodoidea</taxon>
        <taxon>Ixodidae</taxon>
        <taxon>Amblyomminae</taxon>
        <taxon>Amblyomma</taxon>
    </lineage>
</organism>